<proteinExistence type="predicted"/>
<reference evidence="1" key="1">
    <citation type="journal article" date="2020" name="Stud. Mycol.">
        <title>101 Dothideomycetes genomes: a test case for predicting lifestyles and emergence of pathogens.</title>
        <authorList>
            <person name="Haridas S."/>
            <person name="Albert R."/>
            <person name="Binder M."/>
            <person name="Bloem J."/>
            <person name="Labutti K."/>
            <person name="Salamov A."/>
            <person name="Andreopoulos B."/>
            <person name="Baker S."/>
            <person name="Barry K."/>
            <person name="Bills G."/>
            <person name="Bluhm B."/>
            <person name="Cannon C."/>
            <person name="Castanera R."/>
            <person name="Culley D."/>
            <person name="Daum C."/>
            <person name="Ezra D."/>
            <person name="Gonzalez J."/>
            <person name="Henrissat B."/>
            <person name="Kuo A."/>
            <person name="Liang C."/>
            <person name="Lipzen A."/>
            <person name="Lutzoni F."/>
            <person name="Magnuson J."/>
            <person name="Mondo S."/>
            <person name="Nolan M."/>
            <person name="Ohm R."/>
            <person name="Pangilinan J."/>
            <person name="Park H.-J."/>
            <person name="Ramirez L."/>
            <person name="Alfaro M."/>
            <person name="Sun H."/>
            <person name="Tritt A."/>
            <person name="Yoshinaga Y."/>
            <person name="Zwiers L.-H."/>
            <person name="Turgeon B."/>
            <person name="Goodwin S."/>
            <person name="Spatafora J."/>
            <person name="Crous P."/>
            <person name="Grigoriev I."/>
        </authorList>
    </citation>
    <scope>NUCLEOTIDE SEQUENCE</scope>
    <source>
        <strain evidence="1">Tuck. ex Michener</strain>
    </source>
</reference>
<dbReference type="Proteomes" id="UP000800092">
    <property type="component" value="Unassembled WGS sequence"/>
</dbReference>
<accession>A0A6A6GXT9</accession>
<dbReference type="EMBL" id="ML991846">
    <property type="protein sequence ID" value="KAF2230163.1"/>
    <property type="molecule type" value="Genomic_DNA"/>
</dbReference>
<gene>
    <name evidence="1" type="ORF">EV356DRAFT_454440</name>
</gene>
<organism evidence="1 2">
    <name type="scientific">Viridothelium virens</name>
    <name type="common">Speckled blister lichen</name>
    <name type="synonym">Trypethelium virens</name>
    <dbReference type="NCBI Taxonomy" id="1048519"/>
    <lineage>
        <taxon>Eukaryota</taxon>
        <taxon>Fungi</taxon>
        <taxon>Dikarya</taxon>
        <taxon>Ascomycota</taxon>
        <taxon>Pezizomycotina</taxon>
        <taxon>Dothideomycetes</taxon>
        <taxon>Dothideomycetes incertae sedis</taxon>
        <taxon>Trypetheliales</taxon>
        <taxon>Trypetheliaceae</taxon>
        <taxon>Viridothelium</taxon>
    </lineage>
</organism>
<evidence type="ECO:0000313" key="1">
    <source>
        <dbReference type="EMBL" id="KAF2230163.1"/>
    </source>
</evidence>
<evidence type="ECO:0008006" key="3">
    <source>
        <dbReference type="Google" id="ProtNLM"/>
    </source>
</evidence>
<name>A0A6A6GXT9_VIRVR</name>
<keyword evidence="2" id="KW-1185">Reference proteome</keyword>
<dbReference type="Pfam" id="PF13384">
    <property type="entry name" value="HTH_23"/>
    <property type="match status" value="1"/>
</dbReference>
<evidence type="ECO:0000313" key="2">
    <source>
        <dbReference type="Proteomes" id="UP000800092"/>
    </source>
</evidence>
<dbReference type="AlphaFoldDB" id="A0A6A6GXT9"/>
<dbReference type="OrthoDB" id="5415741at2759"/>
<sequence>MYDLATRGAVITLRALGYSNTQVSQTTGVPNRTVTNIYKKACSRGFDPNIRPLAIKDEYVEDVQRTGRPGKDAPKVIEDN</sequence>
<protein>
    <recommendedName>
        <fullName evidence="3">HTH luxR-type domain-containing protein</fullName>
    </recommendedName>
</protein>